<comment type="caution">
    <text evidence="1">The sequence shown here is derived from an EMBL/GenBank/DDBJ whole genome shotgun (WGS) entry which is preliminary data.</text>
</comment>
<dbReference type="CDD" id="cd11669">
    <property type="entry name" value="TTHB210-like"/>
    <property type="match status" value="1"/>
</dbReference>
<dbReference type="PROSITE" id="PS51257">
    <property type="entry name" value="PROKAR_LIPOPROTEIN"/>
    <property type="match status" value="1"/>
</dbReference>
<name>A0ABT6RDU8_9BACT</name>
<protein>
    <submittedName>
        <fullName evidence="1">DUF5602 domain-containing protein</fullName>
    </submittedName>
</protein>
<keyword evidence="2" id="KW-1185">Reference proteome</keyword>
<dbReference type="InterPro" id="IPR033786">
    <property type="entry name" value="TTHB210-like"/>
</dbReference>
<gene>
    <name evidence="1" type="ORF">QJ048_12980</name>
</gene>
<evidence type="ECO:0000313" key="1">
    <source>
        <dbReference type="EMBL" id="MDI3320698.1"/>
    </source>
</evidence>
<evidence type="ECO:0000313" key="2">
    <source>
        <dbReference type="Proteomes" id="UP001226434"/>
    </source>
</evidence>
<dbReference type="Proteomes" id="UP001226434">
    <property type="component" value="Unassembled WGS sequence"/>
</dbReference>
<sequence>MKKIGFFVLAIMLIVSSCKKDNDGHSGIFKGPVVQVHDGKAWTWIQLDNSGKPEKLGITIDDAALNSLPIGGDGHTGHDHSGENDWILKYHPKASILPFDHTGLDWNPAGHEPEPIYGKPHFDFHFYMTSADAVDAIPPYELDSLKFNNWPAPAYLPANYFNAGGGVPKMGAHWVDPTSPEFNGQPFTQTFIYGTYDGKVTFYEPMITLDFLKNNTNFERSIPQPLKVQKSGYYPTVERVVKHDGLTEVVLDGFVFRTQS</sequence>
<accession>A0ABT6RDU8</accession>
<organism evidence="1 2">
    <name type="scientific">Pinibacter soli</name>
    <dbReference type="NCBI Taxonomy" id="3044211"/>
    <lineage>
        <taxon>Bacteria</taxon>
        <taxon>Pseudomonadati</taxon>
        <taxon>Bacteroidota</taxon>
        <taxon>Chitinophagia</taxon>
        <taxon>Chitinophagales</taxon>
        <taxon>Chitinophagaceae</taxon>
        <taxon>Pinibacter</taxon>
    </lineage>
</organism>
<reference evidence="1 2" key="1">
    <citation type="submission" date="2023-05" db="EMBL/GenBank/DDBJ databases">
        <title>Genome sequence of Pinibacter sp. MAH-24.</title>
        <authorList>
            <person name="Huq M.A."/>
        </authorList>
    </citation>
    <scope>NUCLEOTIDE SEQUENCE [LARGE SCALE GENOMIC DNA]</scope>
    <source>
        <strain evidence="1 2">MAH-24</strain>
    </source>
</reference>
<proteinExistence type="predicted"/>
<dbReference type="RefSeq" id="WP_282334796.1">
    <property type="nucleotide sequence ID" value="NZ_JASBRG010000007.1"/>
</dbReference>
<dbReference type="EMBL" id="JASBRG010000007">
    <property type="protein sequence ID" value="MDI3320698.1"/>
    <property type="molecule type" value="Genomic_DNA"/>
</dbReference>